<comment type="subcellular location">
    <subcellularLocation>
        <location evidence="1">Membrane</location>
        <topology evidence="1">Single-pass type I membrane protein</topology>
    </subcellularLocation>
</comment>
<evidence type="ECO:0000256" key="4">
    <source>
        <dbReference type="ARBA" id="ARBA00022692"/>
    </source>
</evidence>
<dbReference type="SMART" id="SM00255">
    <property type="entry name" value="TIR"/>
    <property type="match status" value="1"/>
</dbReference>
<organism evidence="14 15">
    <name type="scientific">Patella caerulea</name>
    <name type="common">Rayed Mediterranean limpet</name>
    <dbReference type="NCBI Taxonomy" id="87958"/>
    <lineage>
        <taxon>Eukaryota</taxon>
        <taxon>Metazoa</taxon>
        <taxon>Spiralia</taxon>
        <taxon>Lophotrochozoa</taxon>
        <taxon>Mollusca</taxon>
        <taxon>Gastropoda</taxon>
        <taxon>Patellogastropoda</taxon>
        <taxon>Patelloidea</taxon>
        <taxon>Patellidae</taxon>
        <taxon>Patella</taxon>
    </lineage>
</organism>
<evidence type="ECO:0000256" key="9">
    <source>
        <dbReference type="ARBA" id="ARBA00023170"/>
    </source>
</evidence>
<dbReference type="SUPFAM" id="SSF52200">
    <property type="entry name" value="Toll/Interleukin receptor TIR domain"/>
    <property type="match status" value="1"/>
</dbReference>
<dbReference type="PANTHER" id="PTHR24365:SF541">
    <property type="entry name" value="PROTEIN TOLL-RELATED"/>
    <property type="match status" value="1"/>
</dbReference>
<evidence type="ECO:0000256" key="8">
    <source>
        <dbReference type="ARBA" id="ARBA00023136"/>
    </source>
</evidence>
<dbReference type="EMBL" id="JAZGQO010000010">
    <property type="protein sequence ID" value="KAK6177426.1"/>
    <property type="molecule type" value="Genomic_DNA"/>
</dbReference>
<dbReference type="Gene3D" id="3.40.50.10140">
    <property type="entry name" value="Toll/interleukin-1 receptor homology (TIR) domain"/>
    <property type="match status" value="1"/>
</dbReference>
<proteinExistence type="inferred from homology"/>
<feature type="chain" id="PRO_5042920302" description="TIR domain-containing protein" evidence="12">
    <location>
        <begin position="27"/>
        <end position="749"/>
    </location>
</feature>
<feature type="domain" description="TIR" evidence="13">
    <location>
        <begin position="597"/>
        <end position="737"/>
    </location>
</feature>
<dbReference type="GO" id="GO:0002224">
    <property type="term" value="P:toll-like receptor signaling pathway"/>
    <property type="evidence" value="ECO:0007669"/>
    <property type="project" value="InterPro"/>
</dbReference>
<evidence type="ECO:0000256" key="2">
    <source>
        <dbReference type="ARBA" id="ARBA00009634"/>
    </source>
</evidence>
<dbReference type="GO" id="GO:0006955">
    <property type="term" value="P:immune response"/>
    <property type="evidence" value="ECO:0007669"/>
    <property type="project" value="InterPro"/>
</dbReference>
<evidence type="ECO:0000256" key="12">
    <source>
        <dbReference type="SAM" id="SignalP"/>
    </source>
</evidence>
<dbReference type="InterPro" id="IPR017241">
    <property type="entry name" value="Toll-like_receptor"/>
</dbReference>
<comment type="similarity">
    <text evidence="2">Belongs to the Toll-like receptor family.</text>
</comment>
<dbReference type="AlphaFoldDB" id="A0AAN8JK57"/>
<dbReference type="Pfam" id="PF13676">
    <property type="entry name" value="TIR_2"/>
    <property type="match status" value="1"/>
</dbReference>
<keyword evidence="6" id="KW-0677">Repeat</keyword>
<keyword evidence="9" id="KW-0675">Receptor</keyword>
<protein>
    <recommendedName>
        <fullName evidence="13">TIR domain-containing protein</fullName>
    </recommendedName>
</protein>
<dbReference type="PIRSF" id="PIRSF037595">
    <property type="entry name" value="Toll-like_receptor"/>
    <property type="match status" value="1"/>
</dbReference>
<keyword evidence="15" id="KW-1185">Reference proteome</keyword>
<dbReference type="Proteomes" id="UP001347796">
    <property type="component" value="Unassembled WGS sequence"/>
</dbReference>
<evidence type="ECO:0000256" key="6">
    <source>
        <dbReference type="ARBA" id="ARBA00022737"/>
    </source>
</evidence>
<keyword evidence="3" id="KW-0433">Leucine-rich repeat</keyword>
<dbReference type="InterPro" id="IPR003591">
    <property type="entry name" value="Leu-rich_rpt_typical-subtyp"/>
</dbReference>
<keyword evidence="7 11" id="KW-1133">Transmembrane helix</keyword>
<name>A0AAN8JK57_PATCE</name>
<dbReference type="SMART" id="SM00369">
    <property type="entry name" value="LRR_TYP"/>
    <property type="match status" value="11"/>
</dbReference>
<evidence type="ECO:0000259" key="13">
    <source>
        <dbReference type="PROSITE" id="PS50104"/>
    </source>
</evidence>
<feature type="transmembrane region" description="Helical" evidence="11">
    <location>
        <begin position="549"/>
        <end position="569"/>
    </location>
</feature>
<evidence type="ECO:0000256" key="11">
    <source>
        <dbReference type="SAM" id="Phobius"/>
    </source>
</evidence>
<dbReference type="InterPro" id="IPR026906">
    <property type="entry name" value="LRR_5"/>
</dbReference>
<keyword evidence="5 12" id="KW-0732">Signal</keyword>
<dbReference type="Pfam" id="PF13306">
    <property type="entry name" value="LRR_5"/>
    <property type="match status" value="2"/>
</dbReference>
<dbReference type="InterPro" id="IPR035897">
    <property type="entry name" value="Toll_tir_struct_dom_sf"/>
</dbReference>
<feature type="signal peptide" evidence="12">
    <location>
        <begin position="1"/>
        <end position="26"/>
    </location>
</feature>
<dbReference type="InterPro" id="IPR032675">
    <property type="entry name" value="LRR_dom_sf"/>
</dbReference>
<dbReference type="PROSITE" id="PS51450">
    <property type="entry name" value="LRR"/>
    <property type="match status" value="2"/>
</dbReference>
<evidence type="ECO:0000256" key="3">
    <source>
        <dbReference type="ARBA" id="ARBA00022614"/>
    </source>
</evidence>
<sequence length="749" mass="86159">MAELVVFSKHVFLFTLMVFLGWYVHGEGVPYLPLIKPCITHDNRTVCWCSLNYSYVNCSGQGLDFIPFLPINVTELDMSNNTLTDLGSNITKNITNKHLSLLNISHNHISFIENGFLAELDNLTTLDVSTNPLSIANLTISLKNNSRKLETIFMEGMKWTQFPYDVMKVLENTTLTKVSVNNNSLAAFGNEIFPHMSNLDTLQLSANNIRYFHGNKTFPYLPNLTHLDLSDNFINNVNLSGANSLTYLSLSSNDLTDLPVCCSNNKSLLPKLRELFMDNNCISVLMMDNINCLDELRLLNISATRIQSIESYTFAKLKKLHTITIERTESLDKRNSVKAYAFSNPSLKRLFIRYNQINFNHNEVDVAKIFENCINLTNLDLSGNNLQKLKETDWKRLLQNVPNLTYLDISNSGMLYLPKHIPLVLTNLRTFHFARNQAKIIPTNYFIKFSRLTTLLLNDNKFTTITSEMLPDDFIRHLLALDLAYNPFECNCDLLWFLTLTKRLSRKDTKPALYGYPKYYECAGGRGMTSLKDVGITQRGCLLHRQTGTTIECTCVAVMIILLSISLVYRYRWHLRYLKYMFTLHRRKDVASNNEACTRDIYVSCSRSDLQIVWDRILGKLEQQESLNVFVRHMHISPGTLELQGILKAMDESKLIMLCLSDTFSQDHLCEFETAMAINRSLTKGTWTIIVIVLEELSSENVTKTIHRLIQDDKYILWDKTEEINNSYNWTRLMRRIRGLDNVNQSPLS</sequence>
<dbReference type="PANTHER" id="PTHR24365">
    <property type="entry name" value="TOLL-LIKE RECEPTOR"/>
    <property type="match status" value="1"/>
</dbReference>
<dbReference type="SUPFAM" id="SSF52058">
    <property type="entry name" value="L domain-like"/>
    <property type="match status" value="2"/>
</dbReference>
<accession>A0AAN8JK57</accession>
<evidence type="ECO:0000256" key="1">
    <source>
        <dbReference type="ARBA" id="ARBA00004479"/>
    </source>
</evidence>
<dbReference type="InterPro" id="IPR001611">
    <property type="entry name" value="Leu-rich_rpt"/>
</dbReference>
<dbReference type="PROSITE" id="PS50104">
    <property type="entry name" value="TIR"/>
    <property type="match status" value="1"/>
</dbReference>
<gene>
    <name evidence="14" type="ORF">SNE40_015530</name>
</gene>
<dbReference type="Gene3D" id="3.80.10.10">
    <property type="entry name" value="Ribonuclease Inhibitor"/>
    <property type="match status" value="3"/>
</dbReference>
<reference evidence="14 15" key="1">
    <citation type="submission" date="2024-01" db="EMBL/GenBank/DDBJ databases">
        <title>The genome of the rayed Mediterranean limpet Patella caerulea (Linnaeus, 1758).</title>
        <authorList>
            <person name="Anh-Thu Weber A."/>
            <person name="Halstead-Nussloch G."/>
        </authorList>
    </citation>
    <scope>NUCLEOTIDE SEQUENCE [LARGE SCALE GENOMIC DNA]</scope>
    <source>
        <strain evidence="14">AATW-2023a</strain>
        <tissue evidence="14">Whole specimen</tissue>
    </source>
</reference>
<evidence type="ECO:0000256" key="5">
    <source>
        <dbReference type="ARBA" id="ARBA00022729"/>
    </source>
</evidence>
<evidence type="ECO:0000256" key="10">
    <source>
        <dbReference type="ARBA" id="ARBA00023180"/>
    </source>
</evidence>
<evidence type="ECO:0000256" key="7">
    <source>
        <dbReference type="ARBA" id="ARBA00022989"/>
    </source>
</evidence>
<keyword evidence="8 11" id="KW-0472">Membrane</keyword>
<keyword evidence="10" id="KW-0325">Glycoprotein</keyword>
<comment type="caution">
    <text evidence="14">The sequence shown here is derived from an EMBL/GenBank/DDBJ whole genome shotgun (WGS) entry which is preliminary data.</text>
</comment>
<dbReference type="GO" id="GO:0004888">
    <property type="term" value="F:transmembrane signaling receptor activity"/>
    <property type="evidence" value="ECO:0007669"/>
    <property type="project" value="InterPro"/>
</dbReference>
<dbReference type="InterPro" id="IPR000157">
    <property type="entry name" value="TIR_dom"/>
</dbReference>
<evidence type="ECO:0000313" key="14">
    <source>
        <dbReference type="EMBL" id="KAK6177426.1"/>
    </source>
</evidence>
<dbReference type="GO" id="GO:0005886">
    <property type="term" value="C:plasma membrane"/>
    <property type="evidence" value="ECO:0007669"/>
    <property type="project" value="TreeGrafter"/>
</dbReference>
<keyword evidence="4 11" id="KW-0812">Transmembrane</keyword>
<evidence type="ECO:0000313" key="15">
    <source>
        <dbReference type="Proteomes" id="UP001347796"/>
    </source>
</evidence>